<organism evidence="1">
    <name type="scientific">marine metagenome</name>
    <dbReference type="NCBI Taxonomy" id="408172"/>
    <lineage>
        <taxon>unclassified sequences</taxon>
        <taxon>metagenomes</taxon>
        <taxon>ecological metagenomes</taxon>
    </lineage>
</organism>
<dbReference type="EMBL" id="UINC01124127">
    <property type="protein sequence ID" value="SVD01060.1"/>
    <property type="molecule type" value="Genomic_DNA"/>
</dbReference>
<reference evidence="1" key="1">
    <citation type="submission" date="2018-05" db="EMBL/GenBank/DDBJ databases">
        <authorList>
            <person name="Lanie J.A."/>
            <person name="Ng W.-L."/>
            <person name="Kazmierczak K.M."/>
            <person name="Andrzejewski T.M."/>
            <person name="Davidsen T.M."/>
            <person name="Wayne K.J."/>
            <person name="Tettelin H."/>
            <person name="Glass J.I."/>
            <person name="Rusch D."/>
            <person name="Podicherti R."/>
            <person name="Tsui H.-C.T."/>
            <person name="Winkler M.E."/>
        </authorList>
    </citation>
    <scope>NUCLEOTIDE SEQUENCE</scope>
</reference>
<feature type="non-terminal residue" evidence="1">
    <location>
        <position position="1"/>
    </location>
</feature>
<sequence length="129" mass="14766">VYRLIRIYGVYNADSGLVGELTYLIGKVSGGTHCDLCDITHSTFGKKKSWRAMNSRLQFPVELIHLNDRDLRLRSFTKGITPCVVLEKEDKHWLLIDSKTLKLCEGEVVEFEKSLIQSLDNLSLCEQTY</sequence>
<proteinExistence type="predicted"/>
<accession>A0A382RUA8</accession>
<dbReference type="AlphaFoldDB" id="A0A382RUA8"/>
<gene>
    <name evidence="1" type="ORF">METZ01_LOCUS353914</name>
</gene>
<evidence type="ECO:0000313" key="1">
    <source>
        <dbReference type="EMBL" id="SVD01060.1"/>
    </source>
</evidence>
<name>A0A382RUA8_9ZZZZ</name>
<protein>
    <submittedName>
        <fullName evidence="1">Uncharacterized protein</fullName>
    </submittedName>
</protein>